<name>A0A395SR23_FUSSP</name>
<organism evidence="2 3">
    <name type="scientific">Fusarium sporotrichioides</name>
    <dbReference type="NCBI Taxonomy" id="5514"/>
    <lineage>
        <taxon>Eukaryota</taxon>
        <taxon>Fungi</taxon>
        <taxon>Dikarya</taxon>
        <taxon>Ascomycota</taxon>
        <taxon>Pezizomycotina</taxon>
        <taxon>Sordariomycetes</taxon>
        <taxon>Hypocreomycetidae</taxon>
        <taxon>Hypocreales</taxon>
        <taxon>Nectriaceae</taxon>
        <taxon>Fusarium</taxon>
    </lineage>
</organism>
<feature type="compositionally biased region" description="Polar residues" evidence="1">
    <location>
        <begin position="105"/>
        <end position="122"/>
    </location>
</feature>
<feature type="region of interest" description="Disordered" evidence="1">
    <location>
        <begin position="66"/>
        <end position="149"/>
    </location>
</feature>
<dbReference type="AlphaFoldDB" id="A0A395SR23"/>
<evidence type="ECO:0000313" key="2">
    <source>
        <dbReference type="EMBL" id="RGP74549.1"/>
    </source>
</evidence>
<accession>A0A395SR23</accession>
<evidence type="ECO:0000256" key="1">
    <source>
        <dbReference type="SAM" id="MobiDB-lite"/>
    </source>
</evidence>
<dbReference type="Proteomes" id="UP000266152">
    <property type="component" value="Unassembled WGS sequence"/>
</dbReference>
<protein>
    <submittedName>
        <fullName evidence="2">Peptidoglycan-binding domain-containing</fullName>
    </submittedName>
</protein>
<evidence type="ECO:0000313" key="3">
    <source>
        <dbReference type="Proteomes" id="UP000266152"/>
    </source>
</evidence>
<keyword evidence="3" id="KW-1185">Reference proteome</keyword>
<dbReference type="EMBL" id="PXOF01000020">
    <property type="protein sequence ID" value="RGP74549.1"/>
    <property type="molecule type" value="Genomic_DNA"/>
</dbReference>
<comment type="caution">
    <text evidence="2">The sequence shown here is derived from an EMBL/GenBank/DDBJ whole genome shotgun (WGS) entry which is preliminary data.</text>
</comment>
<proteinExistence type="predicted"/>
<gene>
    <name evidence="2" type="ORF">FSPOR_1126</name>
</gene>
<sequence length="177" mass="19472">MPRVQNFDTDRGRLPEGMTRIGYDSETGVYIFRAADGTLWESAPGIQYGELTPVGASSKADLDFHKRNPQFFSSPPPRASTNSSAGDGPYNLDNLPIRSAAVPRSATQRRSVPQRRSATQRRSPAERRYTAPSRPADGPTRASSWATLRQRVRSVKTTLTGSVNKTLEEVKSAFSKT</sequence>
<reference evidence="2 3" key="1">
    <citation type="journal article" date="2018" name="PLoS Pathog.">
        <title>Evolution of structural diversity of trichothecenes, a family of toxins produced by plant pathogenic and entomopathogenic fungi.</title>
        <authorList>
            <person name="Proctor R.H."/>
            <person name="McCormick S.P."/>
            <person name="Kim H.S."/>
            <person name="Cardoza R.E."/>
            <person name="Stanley A.M."/>
            <person name="Lindo L."/>
            <person name="Kelly A."/>
            <person name="Brown D.W."/>
            <person name="Lee T."/>
            <person name="Vaughan M.M."/>
            <person name="Alexander N.J."/>
            <person name="Busman M."/>
            <person name="Gutierrez S."/>
        </authorList>
    </citation>
    <scope>NUCLEOTIDE SEQUENCE [LARGE SCALE GENOMIC DNA]</scope>
    <source>
        <strain evidence="2 3">NRRL 3299</strain>
    </source>
</reference>